<proteinExistence type="predicted"/>
<reference evidence="5" key="1">
    <citation type="submission" date="2017-09" db="EMBL/GenBank/DDBJ databases">
        <title>Depth-based differentiation of microbial function through sediment-hosted aquifers and enrichment of novel symbionts in the deep terrestrial subsurface.</title>
        <authorList>
            <person name="Probst A.J."/>
            <person name="Ladd B."/>
            <person name="Jarett J.K."/>
            <person name="Geller-Mcgrath D.E."/>
            <person name="Sieber C.M.K."/>
            <person name="Emerson J.B."/>
            <person name="Anantharaman K."/>
            <person name="Thomas B.C."/>
            <person name="Malmstrom R."/>
            <person name="Stieglmeier M."/>
            <person name="Klingl A."/>
            <person name="Woyke T."/>
            <person name="Ryan C.M."/>
            <person name="Banfield J.F."/>
        </authorList>
    </citation>
    <scope>NUCLEOTIDE SEQUENCE [LARGE SCALE GENOMIC DNA]</scope>
</reference>
<protein>
    <recommendedName>
        <fullName evidence="3">Cytidyltransferase-like domain-containing protein</fullName>
    </recommendedName>
</protein>
<dbReference type="NCBIfam" id="TIGR00125">
    <property type="entry name" value="cyt_tran_rel"/>
    <property type="match status" value="1"/>
</dbReference>
<dbReference type="PANTHER" id="PTHR43793:SF1">
    <property type="entry name" value="FAD SYNTHASE"/>
    <property type="match status" value="1"/>
</dbReference>
<dbReference type="AlphaFoldDB" id="A0A2M7R7L6"/>
<keyword evidence="2" id="KW-0548">Nucleotidyltransferase</keyword>
<evidence type="ECO:0000259" key="3">
    <source>
        <dbReference type="Pfam" id="PF01467"/>
    </source>
</evidence>
<gene>
    <name evidence="4" type="ORF">COY73_00690</name>
</gene>
<evidence type="ECO:0000256" key="2">
    <source>
        <dbReference type="ARBA" id="ARBA00022695"/>
    </source>
</evidence>
<dbReference type="InterPro" id="IPR050385">
    <property type="entry name" value="Archaeal_FAD_synthase"/>
</dbReference>
<dbReference type="PANTHER" id="PTHR43793">
    <property type="entry name" value="FAD SYNTHASE"/>
    <property type="match status" value="1"/>
</dbReference>
<comment type="caution">
    <text evidence="4">The sequence shown here is derived from an EMBL/GenBank/DDBJ whole genome shotgun (WGS) entry which is preliminary data.</text>
</comment>
<evidence type="ECO:0000313" key="4">
    <source>
        <dbReference type="EMBL" id="PIY89524.1"/>
    </source>
</evidence>
<dbReference type="Proteomes" id="UP000230767">
    <property type="component" value="Unassembled WGS sequence"/>
</dbReference>
<dbReference type="EMBL" id="PFLW01000020">
    <property type="protein sequence ID" value="PIY89524.1"/>
    <property type="molecule type" value="Genomic_DNA"/>
</dbReference>
<dbReference type="SUPFAM" id="SSF52374">
    <property type="entry name" value="Nucleotidylyl transferase"/>
    <property type="match status" value="1"/>
</dbReference>
<dbReference type="Gene3D" id="3.40.50.620">
    <property type="entry name" value="HUPs"/>
    <property type="match status" value="1"/>
</dbReference>
<name>A0A2M7R7L6_9BACT</name>
<accession>A0A2M7R7L6</accession>
<evidence type="ECO:0000256" key="1">
    <source>
        <dbReference type="ARBA" id="ARBA00022679"/>
    </source>
</evidence>
<dbReference type="GO" id="GO:0016779">
    <property type="term" value="F:nucleotidyltransferase activity"/>
    <property type="evidence" value="ECO:0007669"/>
    <property type="project" value="UniProtKB-KW"/>
</dbReference>
<dbReference type="InterPro" id="IPR004821">
    <property type="entry name" value="Cyt_trans-like"/>
</dbReference>
<sequence length="172" mass="19599">MNCLIRINLLNLYKFVSKKKIIVAVSGGLDPVHVGHIRLLREAKKLGDELVVILNNDNWLKKKKGFVFMPQNERKEIVKSIRWVDRVVLSSHPQDPKDMSVNAELEKIRPNIFANGGDRTKKNIPEITVCKEINCKMVFNVGRGGKVQSSSWLIKKIFEKTKKNSAGSQYLT</sequence>
<feature type="domain" description="Cytidyltransferase-like" evidence="3">
    <location>
        <begin position="27"/>
        <end position="122"/>
    </location>
</feature>
<dbReference type="Pfam" id="PF01467">
    <property type="entry name" value="CTP_transf_like"/>
    <property type="match status" value="1"/>
</dbReference>
<evidence type="ECO:0000313" key="5">
    <source>
        <dbReference type="Proteomes" id="UP000230767"/>
    </source>
</evidence>
<dbReference type="InterPro" id="IPR014729">
    <property type="entry name" value="Rossmann-like_a/b/a_fold"/>
</dbReference>
<keyword evidence="1" id="KW-0808">Transferase</keyword>
<organism evidence="4 5">
    <name type="scientific">Candidatus Nealsonbacteria bacterium CG_4_10_14_0_8_um_filter_37_14</name>
    <dbReference type="NCBI Taxonomy" id="1974684"/>
    <lineage>
        <taxon>Bacteria</taxon>
        <taxon>Candidatus Nealsoniibacteriota</taxon>
    </lineage>
</organism>